<protein>
    <submittedName>
        <fullName evidence="1">Uncharacterized protein</fullName>
    </submittedName>
</protein>
<name>A0A1W6L9S4_9BURK</name>
<evidence type="ECO:0000313" key="1">
    <source>
        <dbReference type="EMBL" id="ARN20986.1"/>
    </source>
</evidence>
<gene>
    <name evidence="1" type="ORF">A4W93_14385</name>
</gene>
<keyword evidence="2" id="KW-1185">Reference proteome</keyword>
<dbReference type="Proteomes" id="UP000193427">
    <property type="component" value="Chromosome"/>
</dbReference>
<sequence length="109" mass="12344">MLPSRPPRIARGVSRSAMARQFHRYLASASARRDAPQDPRQGMGCGRHLARLIARDIRVVQTFEDHAWVIGRLWDSGEVETLFRVAASGLLHGLARELYRLAIELWLGQ</sequence>
<accession>A0A1W6L9S4</accession>
<evidence type="ECO:0000313" key="2">
    <source>
        <dbReference type="Proteomes" id="UP000193427"/>
    </source>
</evidence>
<dbReference type="EMBL" id="CP015118">
    <property type="protein sequence ID" value="ARN20986.1"/>
    <property type="molecule type" value="Genomic_DNA"/>
</dbReference>
<reference evidence="1 2" key="1">
    <citation type="submission" date="2016-04" db="EMBL/GenBank/DDBJ databases">
        <title>Complete genome sequence of natural rubber-degrading, novel Gram-negative bacterium, Rhizobacter gummiphilus strain NS21.</title>
        <authorList>
            <person name="Tabata M."/>
            <person name="Kasai D."/>
            <person name="Fukuda M."/>
        </authorList>
    </citation>
    <scope>NUCLEOTIDE SEQUENCE [LARGE SCALE GENOMIC DNA]</scope>
    <source>
        <strain evidence="1 2">NS21</strain>
    </source>
</reference>
<dbReference type="KEGG" id="rgu:A4W93_14385"/>
<organism evidence="1 2">
    <name type="scientific">Piscinibacter gummiphilus</name>
    <dbReference type="NCBI Taxonomy" id="946333"/>
    <lineage>
        <taxon>Bacteria</taxon>
        <taxon>Pseudomonadati</taxon>
        <taxon>Pseudomonadota</taxon>
        <taxon>Betaproteobacteria</taxon>
        <taxon>Burkholderiales</taxon>
        <taxon>Sphaerotilaceae</taxon>
        <taxon>Piscinibacter</taxon>
    </lineage>
</organism>
<proteinExistence type="predicted"/>
<dbReference type="AlphaFoldDB" id="A0A1W6L9S4"/>